<dbReference type="GO" id="GO:0006351">
    <property type="term" value="P:DNA-templated transcription"/>
    <property type="evidence" value="ECO:0007669"/>
    <property type="project" value="InterPro"/>
</dbReference>
<name>A0A395HHZ8_ASPHC</name>
<dbReference type="PANTHER" id="PTHR46910">
    <property type="entry name" value="TRANSCRIPTION FACTOR PDR1"/>
    <property type="match status" value="1"/>
</dbReference>
<dbReference type="Proteomes" id="UP000248961">
    <property type="component" value="Unassembled WGS sequence"/>
</dbReference>
<feature type="domain" description="Xylanolytic transcriptional activator regulatory" evidence="7">
    <location>
        <begin position="271"/>
        <end position="343"/>
    </location>
</feature>
<keyword evidence="5" id="KW-0539">Nucleus</keyword>
<accession>A0A395HHZ8</accession>
<dbReference type="InterPro" id="IPR050987">
    <property type="entry name" value="AtrR-like"/>
</dbReference>
<dbReference type="GO" id="GO:0005634">
    <property type="term" value="C:nucleus"/>
    <property type="evidence" value="ECO:0007669"/>
    <property type="project" value="UniProtKB-SubCell"/>
</dbReference>
<keyword evidence="3" id="KW-0238">DNA-binding</keyword>
<dbReference type="EMBL" id="KZ824334">
    <property type="protein sequence ID" value="RAL07370.1"/>
    <property type="molecule type" value="Genomic_DNA"/>
</dbReference>
<protein>
    <recommendedName>
        <fullName evidence="7">Xylanolytic transcriptional activator regulatory domain-containing protein</fullName>
    </recommendedName>
</protein>
<comment type="subcellular location">
    <subcellularLocation>
        <location evidence="1">Nucleus</location>
    </subcellularLocation>
</comment>
<sequence length="580" mass="64032">MINHLEGKLERLETHLNSIFNVGDTSPVPDTPPGDNGSSASASNNPRQDTSNNQNMEGMSSQTAPVLDRSDLNTLINTMQTRVVSGLHQETRPCFYIPRCMSGTGSGCFSVLTDEGLDWISQKVDSSQIDPLLGNLTSDPQLSSLLPPRKVFCSFPRAEPLSQLLHNYMEYFNITFPVYTLSEIECLFAENYADPRLCSPGQSASIHVILAVAYMLPSENSRPDHQRSAMFMKSALQTISEIVLAPPELWACKAILVMAVLFLAASAAHPCSSLISVAVQISNQLGLQRSEARPGLSMDDVHHQHLLFWLICAIDTEISYRFGVPPAQQQDVLGEAMSINSPSSAYSVPIRDESGTFNLFHSAIELIQIRTQVIRQLYLASVANKPFDQLLAVAGNFDSKLQTWLRKIPHEYQPDSEAIPPFRQSPALSTLLFTHYNYHDCMIAIHSLVAMRGVESAHDLTGGNRLSIAPEYSKNPRVLLSTSLASKAARASLTLLKYLPRDDIHLGIAYYYPSVAMKTLASSIIRSPRHTSEIYNLKMLYQAESYLSQTATDCTLEAIRRLAKVCTDCCAVAQRAMDSA</sequence>
<keyword evidence="9" id="KW-1185">Reference proteome</keyword>
<dbReference type="VEuPathDB" id="FungiDB:BO97DRAFT_438487"/>
<dbReference type="GeneID" id="37202205"/>
<evidence type="ECO:0000256" key="5">
    <source>
        <dbReference type="ARBA" id="ARBA00023242"/>
    </source>
</evidence>
<organism evidence="8 9">
    <name type="scientific">Aspergillus homomorphus (strain CBS 101889)</name>
    <dbReference type="NCBI Taxonomy" id="1450537"/>
    <lineage>
        <taxon>Eukaryota</taxon>
        <taxon>Fungi</taxon>
        <taxon>Dikarya</taxon>
        <taxon>Ascomycota</taxon>
        <taxon>Pezizomycotina</taxon>
        <taxon>Eurotiomycetes</taxon>
        <taxon>Eurotiomycetidae</taxon>
        <taxon>Eurotiales</taxon>
        <taxon>Aspergillaceae</taxon>
        <taxon>Aspergillus</taxon>
        <taxon>Aspergillus subgen. Circumdati</taxon>
    </lineage>
</organism>
<evidence type="ECO:0000256" key="1">
    <source>
        <dbReference type="ARBA" id="ARBA00004123"/>
    </source>
</evidence>
<dbReference type="GO" id="GO:0003700">
    <property type="term" value="F:DNA-binding transcription factor activity"/>
    <property type="evidence" value="ECO:0007669"/>
    <property type="project" value="InterPro"/>
</dbReference>
<evidence type="ECO:0000256" key="2">
    <source>
        <dbReference type="ARBA" id="ARBA00023015"/>
    </source>
</evidence>
<feature type="region of interest" description="Disordered" evidence="6">
    <location>
        <begin position="20"/>
        <end position="68"/>
    </location>
</feature>
<dbReference type="PANTHER" id="PTHR46910:SF37">
    <property type="entry name" value="ZN(II)2CYS6 TRANSCRIPTION FACTOR (EUROFUNG)"/>
    <property type="match status" value="1"/>
</dbReference>
<dbReference type="GO" id="GO:0003677">
    <property type="term" value="F:DNA binding"/>
    <property type="evidence" value="ECO:0007669"/>
    <property type="project" value="UniProtKB-KW"/>
</dbReference>
<evidence type="ECO:0000259" key="7">
    <source>
        <dbReference type="SMART" id="SM00906"/>
    </source>
</evidence>
<proteinExistence type="predicted"/>
<evidence type="ECO:0000313" key="9">
    <source>
        <dbReference type="Proteomes" id="UP000248961"/>
    </source>
</evidence>
<dbReference type="RefSeq" id="XP_025546524.1">
    <property type="nucleotide sequence ID" value="XM_025697916.1"/>
</dbReference>
<keyword evidence="4" id="KW-0804">Transcription</keyword>
<evidence type="ECO:0000256" key="4">
    <source>
        <dbReference type="ARBA" id="ARBA00023163"/>
    </source>
</evidence>
<dbReference type="SMART" id="SM00906">
    <property type="entry name" value="Fungal_trans"/>
    <property type="match status" value="1"/>
</dbReference>
<dbReference type="InterPro" id="IPR007219">
    <property type="entry name" value="XnlR_reg_dom"/>
</dbReference>
<dbReference type="OrthoDB" id="2123952at2759"/>
<gene>
    <name evidence="8" type="ORF">BO97DRAFT_438487</name>
</gene>
<reference evidence="8 9" key="1">
    <citation type="submission" date="2018-02" db="EMBL/GenBank/DDBJ databases">
        <title>The genomes of Aspergillus section Nigri reveals drivers in fungal speciation.</title>
        <authorList>
            <consortium name="DOE Joint Genome Institute"/>
            <person name="Vesth T.C."/>
            <person name="Nybo J."/>
            <person name="Theobald S."/>
            <person name="Brandl J."/>
            <person name="Frisvad J.C."/>
            <person name="Nielsen K.F."/>
            <person name="Lyhne E.K."/>
            <person name="Kogle M.E."/>
            <person name="Kuo A."/>
            <person name="Riley R."/>
            <person name="Clum A."/>
            <person name="Nolan M."/>
            <person name="Lipzen A."/>
            <person name="Salamov A."/>
            <person name="Henrissat B."/>
            <person name="Wiebenga A."/>
            <person name="De vries R.P."/>
            <person name="Grigoriev I.V."/>
            <person name="Mortensen U.H."/>
            <person name="Andersen M.R."/>
            <person name="Baker S.E."/>
        </authorList>
    </citation>
    <scope>NUCLEOTIDE SEQUENCE [LARGE SCALE GENOMIC DNA]</scope>
    <source>
        <strain evidence="8 9">CBS 101889</strain>
    </source>
</reference>
<dbReference type="CDD" id="cd12148">
    <property type="entry name" value="fungal_TF_MHR"/>
    <property type="match status" value="1"/>
</dbReference>
<dbReference type="AlphaFoldDB" id="A0A395HHZ8"/>
<evidence type="ECO:0000256" key="3">
    <source>
        <dbReference type="ARBA" id="ARBA00023125"/>
    </source>
</evidence>
<dbReference type="GO" id="GO:0008270">
    <property type="term" value="F:zinc ion binding"/>
    <property type="evidence" value="ECO:0007669"/>
    <property type="project" value="InterPro"/>
</dbReference>
<evidence type="ECO:0000313" key="8">
    <source>
        <dbReference type="EMBL" id="RAL07370.1"/>
    </source>
</evidence>
<dbReference type="Pfam" id="PF04082">
    <property type="entry name" value="Fungal_trans"/>
    <property type="match status" value="1"/>
</dbReference>
<dbReference type="STRING" id="1450537.A0A395HHZ8"/>
<evidence type="ECO:0000256" key="6">
    <source>
        <dbReference type="SAM" id="MobiDB-lite"/>
    </source>
</evidence>
<feature type="compositionally biased region" description="Polar residues" evidence="6">
    <location>
        <begin position="46"/>
        <end position="64"/>
    </location>
</feature>
<keyword evidence="2" id="KW-0805">Transcription regulation</keyword>